<dbReference type="PANTHER" id="PTHR30188">
    <property type="entry name" value="ABC TRANSPORTER PERMEASE PROTEIN-RELATED"/>
    <property type="match status" value="1"/>
</dbReference>
<keyword evidence="1" id="KW-0472">Membrane</keyword>
<name>A0ABY7VPF6_9BACT</name>
<proteinExistence type="predicted"/>
<keyword evidence="3" id="KW-1185">Reference proteome</keyword>
<evidence type="ECO:0000313" key="3">
    <source>
        <dbReference type="Proteomes" id="UP001214250"/>
    </source>
</evidence>
<feature type="transmembrane region" description="Helical" evidence="1">
    <location>
        <begin position="6"/>
        <end position="26"/>
    </location>
</feature>
<protein>
    <submittedName>
        <fullName evidence="2">ABC transporter permease</fullName>
    </submittedName>
</protein>
<dbReference type="EMBL" id="CP117811">
    <property type="protein sequence ID" value="WDE95867.1"/>
    <property type="molecule type" value="Genomic_DNA"/>
</dbReference>
<keyword evidence="1" id="KW-0812">Transmembrane</keyword>
<feature type="transmembrane region" description="Helical" evidence="1">
    <location>
        <begin position="47"/>
        <end position="67"/>
    </location>
</feature>
<accession>A0ABY7VPF6</accession>
<dbReference type="Pfam" id="PF02405">
    <property type="entry name" value="MlaE"/>
    <property type="match status" value="1"/>
</dbReference>
<organism evidence="2 3">
    <name type="scientific">Lentisphaera profundi</name>
    <dbReference type="NCBI Taxonomy" id="1658616"/>
    <lineage>
        <taxon>Bacteria</taxon>
        <taxon>Pseudomonadati</taxon>
        <taxon>Lentisphaerota</taxon>
        <taxon>Lentisphaeria</taxon>
        <taxon>Lentisphaerales</taxon>
        <taxon>Lentisphaeraceae</taxon>
        <taxon>Lentisphaera</taxon>
    </lineage>
</organism>
<dbReference type="InterPro" id="IPR030802">
    <property type="entry name" value="Permease_MalE"/>
</dbReference>
<evidence type="ECO:0000313" key="2">
    <source>
        <dbReference type="EMBL" id="WDE95867.1"/>
    </source>
</evidence>
<keyword evidence="1" id="KW-1133">Transmembrane helix</keyword>
<evidence type="ECO:0000256" key="1">
    <source>
        <dbReference type="SAM" id="Phobius"/>
    </source>
</evidence>
<feature type="transmembrane region" description="Helical" evidence="1">
    <location>
        <begin position="79"/>
        <end position="102"/>
    </location>
</feature>
<sequence>MPILTLIGDLFGVLGGFFVGVVQLKLPFAAYLNQTVKVIHYFDVLESITKAFAFAIIISVVGCYRGMNSSSDAQGVGKAATSAVVSGIFLIIVADTLMTVIFTHLR</sequence>
<dbReference type="Proteomes" id="UP001214250">
    <property type="component" value="Chromosome 1"/>
</dbReference>
<reference evidence="2 3" key="1">
    <citation type="submission" date="2023-02" db="EMBL/GenBank/DDBJ databases">
        <title>Genome sequence of Lentisphaera profundi SAORIC-696.</title>
        <authorList>
            <person name="Kim e."/>
            <person name="Cho J.-C."/>
            <person name="Choi A."/>
            <person name="Kang I."/>
        </authorList>
    </citation>
    <scope>NUCLEOTIDE SEQUENCE [LARGE SCALE GENOMIC DNA]</scope>
    <source>
        <strain evidence="2 3">SAORIC-696</strain>
    </source>
</reference>
<gene>
    <name evidence="2" type="ORF">PQO03_09075</name>
</gene>